<dbReference type="GeneID" id="36393865"/>
<gene>
    <name evidence="1" type="ORF">BCIN_01g09220</name>
</gene>
<protein>
    <submittedName>
        <fullName evidence="1">Uncharacterized protein</fullName>
    </submittedName>
</protein>
<dbReference type="AlphaFoldDB" id="A0A384J6M4"/>
<evidence type="ECO:0000313" key="2">
    <source>
        <dbReference type="Proteomes" id="UP000001798"/>
    </source>
</evidence>
<dbReference type="EMBL" id="CP009805">
    <property type="protein sequence ID" value="ATZ46298.1"/>
    <property type="molecule type" value="Genomic_DNA"/>
</dbReference>
<dbReference type="RefSeq" id="XP_024546586.1">
    <property type="nucleotide sequence ID" value="XM_024690816.1"/>
</dbReference>
<organism evidence="1 2">
    <name type="scientific">Botryotinia fuckeliana (strain B05.10)</name>
    <name type="common">Noble rot fungus</name>
    <name type="synonym">Botrytis cinerea</name>
    <dbReference type="NCBI Taxonomy" id="332648"/>
    <lineage>
        <taxon>Eukaryota</taxon>
        <taxon>Fungi</taxon>
        <taxon>Dikarya</taxon>
        <taxon>Ascomycota</taxon>
        <taxon>Pezizomycotina</taxon>
        <taxon>Leotiomycetes</taxon>
        <taxon>Helotiales</taxon>
        <taxon>Sclerotiniaceae</taxon>
        <taxon>Botrytis</taxon>
    </lineage>
</organism>
<name>A0A384J6M4_BOTFB</name>
<proteinExistence type="predicted"/>
<keyword evidence="2" id="KW-1185">Reference proteome</keyword>
<reference evidence="1 2" key="2">
    <citation type="journal article" date="2012" name="Eukaryot. Cell">
        <title>Genome update of Botrytis cinerea strains B05.10 and T4.</title>
        <authorList>
            <person name="Staats M."/>
            <person name="van Kan J.A."/>
        </authorList>
    </citation>
    <scope>NUCLEOTIDE SEQUENCE [LARGE SCALE GENOMIC DNA]</scope>
    <source>
        <strain evidence="1 2">B05.10</strain>
    </source>
</reference>
<dbReference type="Proteomes" id="UP000001798">
    <property type="component" value="Chromosome 1"/>
</dbReference>
<accession>A0A384J6M4</accession>
<reference evidence="1 2" key="1">
    <citation type="journal article" date="2011" name="PLoS Genet.">
        <title>Genomic analysis of the necrotrophic fungal pathogens Sclerotinia sclerotiorum and Botrytis cinerea.</title>
        <authorList>
            <person name="Amselem J."/>
            <person name="Cuomo C.A."/>
            <person name="van Kan J.A."/>
            <person name="Viaud M."/>
            <person name="Benito E.P."/>
            <person name="Couloux A."/>
            <person name="Coutinho P.M."/>
            <person name="de Vries R.P."/>
            <person name="Dyer P.S."/>
            <person name="Fillinger S."/>
            <person name="Fournier E."/>
            <person name="Gout L."/>
            <person name="Hahn M."/>
            <person name="Kohn L."/>
            <person name="Lapalu N."/>
            <person name="Plummer K.M."/>
            <person name="Pradier J.M."/>
            <person name="Quevillon E."/>
            <person name="Sharon A."/>
            <person name="Simon A."/>
            <person name="ten Have A."/>
            <person name="Tudzynski B."/>
            <person name="Tudzynski P."/>
            <person name="Wincker P."/>
            <person name="Andrew M."/>
            <person name="Anthouard V."/>
            <person name="Beever R.E."/>
            <person name="Beffa R."/>
            <person name="Benoit I."/>
            <person name="Bouzid O."/>
            <person name="Brault B."/>
            <person name="Chen Z."/>
            <person name="Choquer M."/>
            <person name="Collemare J."/>
            <person name="Cotton P."/>
            <person name="Danchin E.G."/>
            <person name="Da Silva C."/>
            <person name="Gautier A."/>
            <person name="Giraud C."/>
            <person name="Giraud T."/>
            <person name="Gonzalez C."/>
            <person name="Grossetete S."/>
            <person name="Guldener U."/>
            <person name="Henrissat B."/>
            <person name="Howlett B.J."/>
            <person name="Kodira C."/>
            <person name="Kretschmer M."/>
            <person name="Lappartient A."/>
            <person name="Leroch M."/>
            <person name="Levis C."/>
            <person name="Mauceli E."/>
            <person name="Neuveglise C."/>
            <person name="Oeser B."/>
            <person name="Pearson M."/>
            <person name="Poulain J."/>
            <person name="Poussereau N."/>
            <person name="Quesneville H."/>
            <person name="Rascle C."/>
            <person name="Schumacher J."/>
            <person name="Segurens B."/>
            <person name="Sexton A."/>
            <person name="Silva E."/>
            <person name="Sirven C."/>
            <person name="Soanes D.M."/>
            <person name="Talbot N.J."/>
            <person name="Templeton M."/>
            <person name="Yandava C."/>
            <person name="Yarden O."/>
            <person name="Zeng Q."/>
            <person name="Rollins J.A."/>
            <person name="Lebrun M.H."/>
            <person name="Dickman M."/>
        </authorList>
    </citation>
    <scope>NUCLEOTIDE SEQUENCE [LARGE SCALE GENOMIC DNA]</scope>
    <source>
        <strain evidence="1 2">B05.10</strain>
    </source>
</reference>
<reference evidence="1 2" key="3">
    <citation type="journal article" date="2017" name="Mol. Plant Pathol.">
        <title>A gapless genome sequence of the fungus Botrytis cinerea.</title>
        <authorList>
            <person name="Van Kan J.A."/>
            <person name="Stassen J.H."/>
            <person name="Mosbach A."/>
            <person name="Van Der Lee T.A."/>
            <person name="Faino L."/>
            <person name="Farmer A.D."/>
            <person name="Papasotiriou D.G."/>
            <person name="Zhou S."/>
            <person name="Seidl M.F."/>
            <person name="Cottam E."/>
            <person name="Edel D."/>
            <person name="Hahn M."/>
            <person name="Schwartz D.C."/>
            <person name="Dietrich R.A."/>
            <person name="Widdison S."/>
            <person name="Scalliet G."/>
        </authorList>
    </citation>
    <scope>NUCLEOTIDE SEQUENCE [LARGE SCALE GENOMIC DNA]</scope>
    <source>
        <strain evidence="1 2">B05.10</strain>
    </source>
</reference>
<dbReference type="VEuPathDB" id="FungiDB:Bcin01g09220"/>
<dbReference type="KEGG" id="bfu:BCIN_01g09220"/>
<sequence length="124" mass="14557">MLTWRLYFSDAIVSSFTISLHDKFWEDHESRARLKGTHIPVLRGWGKCTLQTLLEERVAPCSCDYGGFYQKWHFIHIKRNQTQPRFPGVSIDGQLRNSRCIILCVRSVQIHTVDEMEMDGTLDW</sequence>
<evidence type="ECO:0000313" key="1">
    <source>
        <dbReference type="EMBL" id="ATZ46298.1"/>
    </source>
</evidence>